<proteinExistence type="predicted"/>
<reference evidence="1" key="1">
    <citation type="submission" date="2016-10" db="EMBL/GenBank/DDBJ databases">
        <title>Sequence of Gallionella enrichment culture.</title>
        <authorList>
            <person name="Poehlein A."/>
            <person name="Muehling M."/>
            <person name="Daniel R."/>
        </authorList>
    </citation>
    <scope>NUCLEOTIDE SEQUENCE</scope>
</reference>
<gene>
    <name evidence="1" type="ORF">GALL_352460</name>
</gene>
<sequence>MGSKMNPLDLELYRAVDEVLHYLWDPIGVSAAPQARDEYHAYLPHVFSLLRSGADSHAIATYLGEVTANRMGLSANPQHDLKVAEILIDWKGAVNEKFA</sequence>
<accession>A0A1J5QI91</accession>
<name>A0A1J5QI91_9ZZZZ</name>
<protein>
    <submittedName>
        <fullName evidence="1">Uncharacterized protein</fullName>
    </submittedName>
</protein>
<evidence type="ECO:0000313" key="1">
    <source>
        <dbReference type="EMBL" id="OIQ82970.1"/>
    </source>
</evidence>
<dbReference type="AlphaFoldDB" id="A0A1J5QI91"/>
<organism evidence="1">
    <name type="scientific">mine drainage metagenome</name>
    <dbReference type="NCBI Taxonomy" id="410659"/>
    <lineage>
        <taxon>unclassified sequences</taxon>
        <taxon>metagenomes</taxon>
        <taxon>ecological metagenomes</taxon>
    </lineage>
</organism>
<comment type="caution">
    <text evidence="1">The sequence shown here is derived from an EMBL/GenBank/DDBJ whole genome shotgun (WGS) entry which is preliminary data.</text>
</comment>
<dbReference type="EMBL" id="MLJW01000749">
    <property type="protein sequence ID" value="OIQ82970.1"/>
    <property type="molecule type" value="Genomic_DNA"/>
</dbReference>